<dbReference type="GO" id="GO:0016740">
    <property type="term" value="F:transferase activity"/>
    <property type="evidence" value="ECO:0007669"/>
    <property type="project" value="UniProtKB-KW"/>
</dbReference>
<proteinExistence type="predicted"/>
<reference evidence="2" key="1">
    <citation type="journal article" date="2015" name="MBio">
        <title>Genome-Resolved Metagenomic Analysis Reveals Roles for Candidate Phyla and Other Microbial Community Members in Biogeochemical Transformations in Oil Reservoirs.</title>
        <authorList>
            <person name="Hu P."/>
            <person name="Tom L."/>
            <person name="Singh A."/>
            <person name="Thomas B.C."/>
            <person name="Baker B.J."/>
            <person name="Piceno Y.M."/>
            <person name="Andersen G.L."/>
            <person name="Banfield J.F."/>
        </authorList>
    </citation>
    <scope>NUCLEOTIDE SEQUENCE [LARGE SCALE GENOMIC DNA]</scope>
</reference>
<keyword evidence="1" id="KW-0808">Transferase</keyword>
<dbReference type="AlphaFoldDB" id="A0A101HKQ8"/>
<dbReference type="Proteomes" id="UP000053860">
    <property type="component" value="Unassembled WGS sequence"/>
</dbReference>
<name>A0A101HKQ8_9BACT</name>
<dbReference type="PATRIC" id="fig|294710.3.peg.386"/>
<protein>
    <submittedName>
        <fullName evidence="1">Glycosyl transferase group 1</fullName>
    </submittedName>
</protein>
<dbReference type="PANTHER" id="PTHR12526:SF637">
    <property type="entry name" value="GLYCOSYLTRANSFERASE EPSF-RELATED"/>
    <property type="match status" value="1"/>
</dbReference>
<dbReference type="SUPFAM" id="SSF53756">
    <property type="entry name" value="UDP-Glycosyltransferase/glycogen phosphorylase"/>
    <property type="match status" value="1"/>
</dbReference>
<evidence type="ECO:0000313" key="2">
    <source>
        <dbReference type="Proteomes" id="UP000053860"/>
    </source>
</evidence>
<evidence type="ECO:0000313" key="1">
    <source>
        <dbReference type="EMBL" id="KUK78617.1"/>
    </source>
</evidence>
<dbReference type="PANTHER" id="PTHR12526">
    <property type="entry name" value="GLYCOSYLTRANSFERASE"/>
    <property type="match status" value="1"/>
</dbReference>
<dbReference type="CDD" id="cd03825">
    <property type="entry name" value="GT4_WcaC-like"/>
    <property type="match status" value="1"/>
</dbReference>
<dbReference type="Pfam" id="PF13692">
    <property type="entry name" value="Glyco_trans_1_4"/>
    <property type="match status" value="1"/>
</dbReference>
<comment type="caution">
    <text evidence="1">The sequence shown here is derived from an EMBL/GenBank/DDBJ whole genome shotgun (WGS) entry which is preliminary data.</text>
</comment>
<dbReference type="Gene3D" id="3.40.50.2000">
    <property type="entry name" value="Glycogen Phosphorylase B"/>
    <property type="match status" value="2"/>
</dbReference>
<sequence>MKILLINRSDLRGGAAIAAFRLMNALNANGQQAKMMVLEKLSDSNNVVEVGSKLANRWNFLAERARIFAHNGFSRNNLFDVSVADKGLSVTNQPLFREAEIIHLHWINQGMLSLDEIGRIIASGKKVVWTMHDMWPFTGICHHAAGCDRYESGCGCCPYLAVPSQQDLSYQRFLAKQATYAGGRITFVACSNWLRELAAKSPLTAGHQVVSIPNPIDTAVYTPMDKREARQRLNLPENKKIVLFAAAKASDPRKGMDYLVEASRIMAQQHDDILFLIAGNDGEELGKRLSLPARSLGYVAPQDMPGVYNAADLFVTPSLQDNLPNTIMEAMACGMPCVGFRTGGIPEMIDHRKNGYVAEYQNARDLADGLRWTLFETDSEMLSANARRKVVEEYAQEKVAQQYRHIYGYERK</sequence>
<organism evidence="1 2">
    <name type="scientific">Proteiniphilum acetatigenes</name>
    <dbReference type="NCBI Taxonomy" id="294710"/>
    <lineage>
        <taxon>Bacteria</taxon>
        <taxon>Pseudomonadati</taxon>
        <taxon>Bacteroidota</taxon>
        <taxon>Bacteroidia</taxon>
        <taxon>Bacteroidales</taxon>
        <taxon>Dysgonomonadaceae</taxon>
        <taxon>Proteiniphilum</taxon>
    </lineage>
</organism>
<dbReference type="EMBL" id="LGGN01000016">
    <property type="protein sequence ID" value="KUK78617.1"/>
    <property type="molecule type" value="Genomic_DNA"/>
</dbReference>
<accession>A0A101HKQ8</accession>
<gene>
    <name evidence="1" type="ORF">XD92_0180</name>
</gene>